<evidence type="ECO:0000259" key="1">
    <source>
        <dbReference type="PROSITE" id="PS50883"/>
    </source>
</evidence>
<dbReference type="CDD" id="cd01948">
    <property type="entry name" value="EAL"/>
    <property type="match status" value="1"/>
</dbReference>
<dbReference type="InterPro" id="IPR035919">
    <property type="entry name" value="EAL_sf"/>
</dbReference>
<dbReference type="Gene3D" id="3.20.20.450">
    <property type="entry name" value="EAL domain"/>
    <property type="match status" value="1"/>
</dbReference>
<protein>
    <submittedName>
        <fullName evidence="2">Diguanylate cyclase/phosphodiesterase (GGDEF &amp; EAL domains) with PAS/PAC sensor(S)</fullName>
    </submittedName>
</protein>
<reference evidence="2" key="1">
    <citation type="submission" date="2015-10" db="EMBL/GenBank/DDBJ databases">
        <authorList>
            <person name="Gilbert D.G."/>
        </authorList>
    </citation>
    <scope>NUCLEOTIDE SEQUENCE</scope>
</reference>
<dbReference type="PANTHER" id="PTHR33121">
    <property type="entry name" value="CYCLIC DI-GMP PHOSPHODIESTERASE PDEF"/>
    <property type="match status" value="1"/>
</dbReference>
<sequence length="535" mass="59540">MVSLPDHTILDLLVLGTERPVSSTLIQWLSEQPGAAAHPIRSGMFDAFMPIPNGHMVIVIAPHDSPNLRDRIQEMSSHHACLIIGRPTERAYYPDASVWLDEDQLSPTSINHGLEDLRTSALGLQCPLLTRQMFLRQLRIRLEKQSDLFLQVVSCRWRPAASGDSAELRFATQQAFEHRLRSNAPADALIGKLLDDQFVVVSTQQAILAESWLASYEDDSAYLWTSFLSNPLMLHSYNDLGKTLQACVQQIEHKRMMQSGIGTRSLSTSESLVVSDLIRALRRKEFYLEFQPQFETASGKLVGAEALLRWLHPELGVVPPTVFIRDAEMAGLIRTLGLWALSETLKAWHRLAERGHSLRMAVNVSFPEVADPDYAEKVLRLLEENGVPSSCLELELTETAMMLDASVSLLNLRTLKQAGVHIVLDDFGTGFSSLSHLNELPLTGIKLDRAFVTPLGSDGPQTHIVSSMLYLARRLGLETTAEGVEDSKCLEVIHSLGCDRVQGFLYAQPMSLDHLIERIDGELIMSEGSGQQCLF</sequence>
<dbReference type="SUPFAM" id="SSF141868">
    <property type="entry name" value="EAL domain-like"/>
    <property type="match status" value="1"/>
</dbReference>
<gene>
    <name evidence="2" type="ORF">MGWOODY_Tha2492</name>
</gene>
<dbReference type="Pfam" id="PF00563">
    <property type="entry name" value="EAL"/>
    <property type="match status" value="1"/>
</dbReference>
<dbReference type="SMART" id="SM00052">
    <property type="entry name" value="EAL"/>
    <property type="match status" value="1"/>
</dbReference>
<name>A0A160TEX8_9ZZZZ</name>
<organism evidence="2">
    <name type="scientific">hydrothermal vent metagenome</name>
    <dbReference type="NCBI Taxonomy" id="652676"/>
    <lineage>
        <taxon>unclassified sequences</taxon>
        <taxon>metagenomes</taxon>
        <taxon>ecological metagenomes</taxon>
    </lineage>
</organism>
<dbReference type="EMBL" id="CZQC01000065">
    <property type="protein sequence ID" value="CUS42368.1"/>
    <property type="molecule type" value="Genomic_DNA"/>
</dbReference>
<accession>A0A160TEX8</accession>
<dbReference type="AlphaFoldDB" id="A0A160TEX8"/>
<dbReference type="PROSITE" id="PS50883">
    <property type="entry name" value="EAL"/>
    <property type="match status" value="1"/>
</dbReference>
<proteinExistence type="predicted"/>
<dbReference type="InterPro" id="IPR050706">
    <property type="entry name" value="Cyclic-di-GMP_PDE-like"/>
</dbReference>
<evidence type="ECO:0000313" key="2">
    <source>
        <dbReference type="EMBL" id="CUS42368.1"/>
    </source>
</evidence>
<feature type="domain" description="EAL" evidence="1">
    <location>
        <begin position="270"/>
        <end position="523"/>
    </location>
</feature>
<dbReference type="InterPro" id="IPR001633">
    <property type="entry name" value="EAL_dom"/>
</dbReference>
<dbReference type="PANTHER" id="PTHR33121:SF71">
    <property type="entry name" value="OXYGEN SENSOR PROTEIN DOSP"/>
    <property type="match status" value="1"/>
</dbReference>
<dbReference type="GO" id="GO:0071111">
    <property type="term" value="F:cyclic-guanylate-specific phosphodiesterase activity"/>
    <property type="evidence" value="ECO:0007669"/>
    <property type="project" value="InterPro"/>
</dbReference>